<dbReference type="EMBL" id="VDCQ01000006">
    <property type="protein sequence ID" value="TNJ67231.1"/>
    <property type="molecule type" value="Genomic_DNA"/>
</dbReference>
<dbReference type="SMART" id="SM00342">
    <property type="entry name" value="HTH_ARAC"/>
    <property type="match status" value="1"/>
</dbReference>
<dbReference type="GO" id="GO:0043565">
    <property type="term" value="F:sequence-specific DNA binding"/>
    <property type="evidence" value="ECO:0007669"/>
    <property type="project" value="InterPro"/>
</dbReference>
<keyword evidence="7" id="KW-1185">Reference proteome</keyword>
<evidence type="ECO:0000313" key="7">
    <source>
        <dbReference type="Proteomes" id="UP000307943"/>
    </source>
</evidence>
<dbReference type="Proteomes" id="UP000307943">
    <property type="component" value="Unassembled WGS sequence"/>
</dbReference>
<dbReference type="SUPFAM" id="SSF51215">
    <property type="entry name" value="Regulatory protein AraC"/>
    <property type="match status" value="1"/>
</dbReference>
<keyword evidence="2" id="KW-0238">DNA-binding</keyword>
<evidence type="ECO:0000256" key="2">
    <source>
        <dbReference type="ARBA" id="ARBA00023125"/>
    </source>
</evidence>
<accession>A0A5C4TDX2</accession>
<keyword evidence="4" id="KW-0804">Transcription</keyword>
<proteinExistence type="predicted"/>
<comment type="caution">
    <text evidence="6">The sequence shown here is derived from an EMBL/GenBank/DDBJ whole genome shotgun (WGS) entry which is preliminary data.</text>
</comment>
<sequence length="280" mass="32437">MEPLRLLLCGYSYHTQPAAYLQDREGLPHYLFRLQTEGYCQALVDGVLTTLGPGDLLLYKPGDRYELAFAPMPNELGQTAVYSGDYFLSCTGDWVGEWWKRTPKMQRTQIHLDEKLISLWRHLVLEKRKYRMGEENEELLGYLLRALCLCIERAVLETSAPHGRSFSAVRMKTFIQENAMFPFKIEAVARHVGLSVSRAVHLFKECFGFSIMEYTKQVRLAAAIERIKYSKMPLEQIAEASGFASYSFFYRVFREKYGISPLEYRRQAWELGDVKVDPAR</sequence>
<dbReference type="AlphaFoldDB" id="A0A5C4TDX2"/>
<dbReference type="Gene3D" id="1.10.10.60">
    <property type="entry name" value="Homeodomain-like"/>
    <property type="match status" value="2"/>
</dbReference>
<evidence type="ECO:0000256" key="1">
    <source>
        <dbReference type="ARBA" id="ARBA00023015"/>
    </source>
</evidence>
<dbReference type="PROSITE" id="PS00041">
    <property type="entry name" value="HTH_ARAC_FAMILY_1"/>
    <property type="match status" value="1"/>
</dbReference>
<organism evidence="6 7">
    <name type="scientific">Paenibacillus hemerocallicola</name>
    <dbReference type="NCBI Taxonomy" id="1172614"/>
    <lineage>
        <taxon>Bacteria</taxon>
        <taxon>Bacillati</taxon>
        <taxon>Bacillota</taxon>
        <taxon>Bacilli</taxon>
        <taxon>Bacillales</taxon>
        <taxon>Paenibacillaceae</taxon>
        <taxon>Paenibacillus</taxon>
    </lineage>
</organism>
<evidence type="ECO:0000313" key="6">
    <source>
        <dbReference type="EMBL" id="TNJ67231.1"/>
    </source>
</evidence>
<name>A0A5C4TDX2_9BACL</name>
<evidence type="ECO:0000256" key="3">
    <source>
        <dbReference type="ARBA" id="ARBA00023159"/>
    </source>
</evidence>
<keyword evidence="3" id="KW-0010">Activator</keyword>
<feature type="domain" description="HTH araC/xylS-type" evidence="5">
    <location>
        <begin position="169"/>
        <end position="267"/>
    </location>
</feature>
<dbReference type="GO" id="GO:0003700">
    <property type="term" value="F:DNA-binding transcription factor activity"/>
    <property type="evidence" value="ECO:0007669"/>
    <property type="project" value="InterPro"/>
</dbReference>
<protein>
    <submittedName>
        <fullName evidence="6">Helix-turn-helix domain-containing protein</fullName>
    </submittedName>
</protein>
<gene>
    <name evidence="6" type="ORF">FE784_06725</name>
</gene>
<dbReference type="InterPro" id="IPR050204">
    <property type="entry name" value="AraC_XylS_family_regulators"/>
</dbReference>
<reference evidence="6 7" key="1">
    <citation type="submission" date="2019-05" db="EMBL/GenBank/DDBJ databases">
        <title>We sequenced the genome of Paenibacillus hemerocallicola KCTC 33185 for further insight into its adaptation and study the phylogeny of Paenibacillus.</title>
        <authorList>
            <person name="Narsing Rao M.P."/>
        </authorList>
    </citation>
    <scope>NUCLEOTIDE SEQUENCE [LARGE SCALE GENOMIC DNA]</scope>
    <source>
        <strain evidence="6 7">KCTC 33185</strain>
    </source>
</reference>
<dbReference type="OrthoDB" id="345364at2"/>
<evidence type="ECO:0000256" key="4">
    <source>
        <dbReference type="ARBA" id="ARBA00023163"/>
    </source>
</evidence>
<dbReference type="Pfam" id="PF12833">
    <property type="entry name" value="HTH_18"/>
    <property type="match status" value="1"/>
</dbReference>
<dbReference type="PANTHER" id="PTHR46796:SF6">
    <property type="entry name" value="ARAC SUBFAMILY"/>
    <property type="match status" value="1"/>
</dbReference>
<dbReference type="InterPro" id="IPR020449">
    <property type="entry name" value="Tscrpt_reg_AraC-type_HTH"/>
</dbReference>
<dbReference type="InterPro" id="IPR018060">
    <property type="entry name" value="HTH_AraC"/>
</dbReference>
<dbReference type="RefSeq" id="WP_139601366.1">
    <property type="nucleotide sequence ID" value="NZ_VDCQ01000006.1"/>
</dbReference>
<dbReference type="PRINTS" id="PR00032">
    <property type="entry name" value="HTHARAC"/>
</dbReference>
<dbReference type="InterPro" id="IPR037923">
    <property type="entry name" value="HTH-like"/>
</dbReference>
<keyword evidence="1" id="KW-0805">Transcription regulation</keyword>
<dbReference type="PANTHER" id="PTHR46796">
    <property type="entry name" value="HTH-TYPE TRANSCRIPTIONAL ACTIVATOR RHAS-RELATED"/>
    <property type="match status" value="1"/>
</dbReference>
<evidence type="ECO:0000259" key="5">
    <source>
        <dbReference type="PROSITE" id="PS01124"/>
    </source>
</evidence>
<dbReference type="InterPro" id="IPR009057">
    <property type="entry name" value="Homeodomain-like_sf"/>
</dbReference>
<dbReference type="PROSITE" id="PS01124">
    <property type="entry name" value="HTH_ARAC_FAMILY_2"/>
    <property type="match status" value="1"/>
</dbReference>
<dbReference type="SUPFAM" id="SSF46689">
    <property type="entry name" value="Homeodomain-like"/>
    <property type="match status" value="2"/>
</dbReference>
<dbReference type="InterPro" id="IPR018062">
    <property type="entry name" value="HTH_AraC-typ_CS"/>
</dbReference>